<dbReference type="SUPFAM" id="SSF49785">
    <property type="entry name" value="Galactose-binding domain-like"/>
    <property type="match status" value="1"/>
</dbReference>
<dbReference type="InterPro" id="IPR008979">
    <property type="entry name" value="Galactose-bd-like_sf"/>
</dbReference>
<dbReference type="Proteomes" id="UP000077266">
    <property type="component" value="Unassembled WGS sequence"/>
</dbReference>
<protein>
    <recommendedName>
        <fullName evidence="2">F5/8 type C domain-containing protein</fullName>
    </recommendedName>
</protein>
<dbReference type="PROSITE" id="PS50022">
    <property type="entry name" value="FA58C_3"/>
    <property type="match status" value="1"/>
</dbReference>
<keyword evidence="4" id="KW-1185">Reference proteome</keyword>
<evidence type="ECO:0000256" key="1">
    <source>
        <dbReference type="SAM" id="MobiDB-lite"/>
    </source>
</evidence>
<dbReference type="InterPro" id="IPR000421">
    <property type="entry name" value="FA58C"/>
</dbReference>
<organism evidence="3 4">
    <name type="scientific">Exidia glandulosa HHB12029</name>
    <dbReference type="NCBI Taxonomy" id="1314781"/>
    <lineage>
        <taxon>Eukaryota</taxon>
        <taxon>Fungi</taxon>
        <taxon>Dikarya</taxon>
        <taxon>Basidiomycota</taxon>
        <taxon>Agaricomycotina</taxon>
        <taxon>Agaricomycetes</taxon>
        <taxon>Auriculariales</taxon>
        <taxon>Exidiaceae</taxon>
        <taxon>Exidia</taxon>
    </lineage>
</organism>
<dbReference type="EMBL" id="KV425913">
    <property type="protein sequence ID" value="KZV99046.1"/>
    <property type="molecule type" value="Genomic_DNA"/>
</dbReference>
<dbReference type="InParanoid" id="A0A165MC19"/>
<dbReference type="STRING" id="1314781.A0A165MC19"/>
<gene>
    <name evidence="3" type="ORF">EXIGLDRAFT_763043</name>
</gene>
<evidence type="ECO:0000313" key="4">
    <source>
        <dbReference type="Proteomes" id="UP000077266"/>
    </source>
</evidence>
<feature type="domain" description="F5/8 type C" evidence="2">
    <location>
        <begin position="1"/>
        <end position="135"/>
    </location>
</feature>
<dbReference type="OrthoDB" id="10052260at2759"/>
<accession>A0A165MC19</accession>
<dbReference type="AlphaFoldDB" id="A0A165MC19"/>
<dbReference type="Pfam" id="PF00754">
    <property type="entry name" value="F5_F8_type_C"/>
    <property type="match status" value="1"/>
</dbReference>
<reference evidence="3 4" key="1">
    <citation type="journal article" date="2016" name="Mol. Biol. Evol.">
        <title>Comparative Genomics of Early-Diverging Mushroom-Forming Fungi Provides Insights into the Origins of Lignocellulose Decay Capabilities.</title>
        <authorList>
            <person name="Nagy L.G."/>
            <person name="Riley R."/>
            <person name="Tritt A."/>
            <person name="Adam C."/>
            <person name="Daum C."/>
            <person name="Floudas D."/>
            <person name="Sun H."/>
            <person name="Yadav J.S."/>
            <person name="Pangilinan J."/>
            <person name="Larsson K.H."/>
            <person name="Matsuura K."/>
            <person name="Barry K."/>
            <person name="Labutti K."/>
            <person name="Kuo R."/>
            <person name="Ohm R.A."/>
            <person name="Bhattacharya S.S."/>
            <person name="Shirouzu T."/>
            <person name="Yoshinaga Y."/>
            <person name="Martin F.M."/>
            <person name="Grigoriev I.V."/>
            <person name="Hibbett D.S."/>
        </authorList>
    </citation>
    <scope>NUCLEOTIDE SEQUENCE [LARGE SCALE GENOMIC DNA]</scope>
    <source>
        <strain evidence="3 4">HHB12029</strain>
    </source>
</reference>
<name>A0A165MC19_EXIGL</name>
<dbReference type="Gene3D" id="2.60.120.260">
    <property type="entry name" value="Galactose-binding domain-like"/>
    <property type="match status" value="1"/>
</dbReference>
<proteinExistence type="predicted"/>
<sequence>MRSLIDGDTRISVSGSQDKSTGKRNLTDGKDTCWCSGTPKEAHPWLSVVFPDLLVPAQLVLVFQGGFASRKTAVYYATDSGTDWSLATNIFPDDANKVQSFDLPIQPVRALKLVFEDSTDPFGRITLYDLQLHGTDPIADNTGV</sequence>
<feature type="region of interest" description="Disordered" evidence="1">
    <location>
        <begin position="1"/>
        <end position="24"/>
    </location>
</feature>
<evidence type="ECO:0000313" key="3">
    <source>
        <dbReference type="EMBL" id="KZV99046.1"/>
    </source>
</evidence>
<evidence type="ECO:0000259" key="2">
    <source>
        <dbReference type="PROSITE" id="PS50022"/>
    </source>
</evidence>